<accession>A0ABM8WD24</accession>
<reference evidence="1 2" key="1">
    <citation type="submission" date="2021-08" db="EMBL/GenBank/DDBJ databases">
        <authorList>
            <person name="Peeters C."/>
        </authorList>
    </citation>
    <scope>NUCLEOTIDE SEQUENCE [LARGE SCALE GENOMIC DNA]</scope>
    <source>
        <strain evidence="1 2">LMG 23992</strain>
    </source>
</reference>
<comment type="caution">
    <text evidence="1">The sequence shown here is derived from an EMBL/GenBank/DDBJ whole genome shotgun (WGS) entry which is preliminary data.</text>
</comment>
<evidence type="ECO:0000313" key="1">
    <source>
        <dbReference type="EMBL" id="CAG9165209.1"/>
    </source>
</evidence>
<protein>
    <submittedName>
        <fullName evidence="1">Uncharacterized protein</fullName>
    </submittedName>
</protein>
<dbReference type="RefSeq" id="WP_224078070.1">
    <property type="nucleotide sequence ID" value="NZ_CAJZAI010000001.1"/>
</dbReference>
<dbReference type="EMBL" id="CAJZAI010000001">
    <property type="protein sequence ID" value="CAG9165209.1"/>
    <property type="molecule type" value="Genomic_DNA"/>
</dbReference>
<sequence>MFKRKRIPQGRPMPGSDATAADVIALLSGVNYGSVVKVLAAVEAIRTGTGTPLEDIVTFMNIPTEAVVFDGTNDARIIATDRLVHDLVNNPALDFLEYALRHKYRHGVSKKASSGLA</sequence>
<keyword evidence="2" id="KW-1185">Reference proteome</keyword>
<proteinExistence type="predicted"/>
<dbReference type="Proteomes" id="UP000727654">
    <property type="component" value="Unassembled WGS sequence"/>
</dbReference>
<gene>
    <name evidence="1" type="ORF">LMG23992_00353</name>
</gene>
<name>A0ABM8WD24_9BURK</name>
<organism evidence="1 2">
    <name type="scientific">Cupriavidus laharis</name>
    <dbReference type="NCBI Taxonomy" id="151654"/>
    <lineage>
        <taxon>Bacteria</taxon>
        <taxon>Pseudomonadati</taxon>
        <taxon>Pseudomonadota</taxon>
        <taxon>Betaproteobacteria</taxon>
        <taxon>Burkholderiales</taxon>
        <taxon>Burkholderiaceae</taxon>
        <taxon>Cupriavidus</taxon>
    </lineage>
</organism>
<evidence type="ECO:0000313" key="2">
    <source>
        <dbReference type="Proteomes" id="UP000727654"/>
    </source>
</evidence>